<evidence type="ECO:0000256" key="7">
    <source>
        <dbReference type="SAM" id="Phobius"/>
    </source>
</evidence>
<dbReference type="PANTHER" id="PTHR33932:SF4">
    <property type="entry name" value="NA(+)_H(+) ANTIPORTER SUBUNIT B"/>
    <property type="match status" value="1"/>
</dbReference>
<keyword evidence="6 7" id="KW-0472">Membrane</keyword>
<dbReference type="NCBIfam" id="NF009163">
    <property type="entry name" value="PRK12509.1"/>
    <property type="match status" value="1"/>
</dbReference>
<evidence type="ECO:0000256" key="2">
    <source>
        <dbReference type="ARBA" id="ARBA00009425"/>
    </source>
</evidence>
<evidence type="ECO:0000256" key="5">
    <source>
        <dbReference type="ARBA" id="ARBA00022989"/>
    </source>
</evidence>
<dbReference type="GO" id="GO:0005886">
    <property type="term" value="C:plasma membrane"/>
    <property type="evidence" value="ECO:0007669"/>
    <property type="project" value="UniProtKB-SubCell"/>
</dbReference>
<feature type="transmembrane region" description="Helical" evidence="7">
    <location>
        <begin position="107"/>
        <end position="132"/>
    </location>
</feature>
<sequence>MNSIILRTASNYLLPMLILFSVFVLLRGHYEPGGGFVGGLVAAIAFVLHSFAHGLKETRRFLRIHPGVFIPIGLSLSLISAVVPMFAGQSLMTGLWFNEPVPVIGLIGSALFFELGVYFVVFGVTLSMLFTITESV</sequence>
<gene>
    <name evidence="9" type="ORF">N180_09060</name>
</gene>
<keyword evidence="3" id="KW-1003">Cell membrane</keyword>
<comment type="caution">
    <text evidence="9">The sequence shown here is derived from an EMBL/GenBank/DDBJ whole genome shotgun (WGS) entry which is preliminary data.</text>
</comment>
<feature type="transmembrane region" description="Helical" evidence="7">
    <location>
        <begin position="12"/>
        <end position="30"/>
    </location>
</feature>
<dbReference type="InterPro" id="IPR050622">
    <property type="entry name" value="CPA3_antiporter_subunitB"/>
</dbReference>
<keyword evidence="10" id="KW-1185">Reference proteome</keyword>
<name>A0A081PJZ2_9SPHI</name>
<dbReference type="AlphaFoldDB" id="A0A081PJZ2"/>
<proteinExistence type="inferred from homology"/>
<feature type="domain" description="Na+/H+ antiporter MnhB subunit-related protein" evidence="8">
    <location>
        <begin position="5"/>
        <end position="126"/>
    </location>
</feature>
<evidence type="ECO:0000256" key="6">
    <source>
        <dbReference type="ARBA" id="ARBA00023136"/>
    </source>
</evidence>
<dbReference type="Pfam" id="PF04039">
    <property type="entry name" value="MnhB"/>
    <property type="match status" value="1"/>
</dbReference>
<accession>A0A081PJZ2</accession>
<keyword evidence="4 7" id="KW-0812">Transmembrane</keyword>
<dbReference type="EMBL" id="JNFF01000022">
    <property type="protein sequence ID" value="KEQ31015.1"/>
    <property type="molecule type" value="Genomic_DNA"/>
</dbReference>
<keyword evidence="5 7" id="KW-1133">Transmembrane helix</keyword>
<dbReference type="eggNOG" id="COG2111">
    <property type="taxonomic scope" value="Bacteria"/>
</dbReference>
<evidence type="ECO:0000313" key="10">
    <source>
        <dbReference type="Proteomes" id="UP000028007"/>
    </source>
</evidence>
<dbReference type="OrthoDB" id="9798859at2"/>
<feature type="transmembrane region" description="Helical" evidence="7">
    <location>
        <begin position="67"/>
        <end position="87"/>
    </location>
</feature>
<evidence type="ECO:0000313" key="9">
    <source>
        <dbReference type="EMBL" id="KEQ31015.1"/>
    </source>
</evidence>
<evidence type="ECO:0000256" key="3">
    <source>
        <dbReference type="ARBA" id="ARBA00022475"/>
    </source>
</evidence>
<dbReference type="RefSeq" id="WP_037438718.1">
    <property type="nucleotide sequence ID" value="NZ_JNFF01000022.1"/>
</dbReference>
<feature type="transmembrane region" description="Helical" evidence="7">
    <location>
        <begin position="36"/>
        <end position="55"/>
    </location>
</feature>
<dbReference type="InterPro" id="IPR007182">
    <property type="entry name" value="MnhB"/>
</dbReference>
<evidence type="ECO:0000259" key="8">
    <source>
        <dbReference type="Pfam" id="PF04039"/>
    </source>
</evidence>
<dbReference type="Proteomes" id="UP000028007">
    <property type="component" value="Unassembled WGS sequence"/>
</dbReference>
<dbReference type="PANTHER" id="PTHR33932">
    <property type="entry name" value="NA(+)/H(+) ANTIPORTER SUBUNIT B"/>
    <property type="match status" value="1"/>
</dbReference>
<comment type="subcellular location">
    <subcellularLocation>
        <location evidence="1">Cell membrane</location>
        <topology evidence="1">Multi-pass membrane protein</topology>
    </subcellularLocation>
</comment>
<reference evidence="9 10" key="1">
    <citation type="journal article" date="1992" name="Int. J. Syst. Bacteriol.">
        <title>Sphingobacterium antarcticus sp. nov. a Psychrotrophic Bacterium from the Soils of Schirmacher Oasis, Antarctica.</title>
        <authorList>
            <person name="Shivaji S."/>
            <person name="Ray M.K."/>
            <person name="Rao N.S."/>
            <person name="Saiserr L."/>
            <person name="Jagannadham M.V."/>
            <person name="Kumar G.S."/>
            <person name="Reddy G."/>
            <person name="Bhargava P.M."/>
        </authorList>
    </citation>
    <scope>NUCLEOTIDE SEQUENCE [LARGE SCALE GENOMIC DNA]</scope>
    <source>
        <strain evidence="9 10">4BY</strain>
    </source>
</reference>
<comment type="similarity">
    <text evidence="2">Belongs to the CPA3 antiporters (TC 2.A.63) subunit B family.</text>
</comment>
<evidence type="ECO:0000256" key="4">
    <source>
        <dbReference type="ARBA" id="ARBA00022692"/>
    </source>
</evidence>
<protein>
    <submittedName>
        <fullName evidence="9">Monovalent cation/H+ antiporter subunit B</fullName>
    </submittedName>
</protein>
<organism evidence="9 10">
    <name type="scientific">Pedobacter antarcticus 4BY</name>
    <dbReference type="NCBI Taxonomy" id="1358423"/>
    <lineage>
        <taxon>Bacteria</taxon>
        <taxon>Pseudomonadati</taxon>
        <taxon>Bacteroidota</taxon>
        <taxon>Sphingobacteriia</taxon>
        <taxon>Sphingobacteriales</taxon>
        <taxon>Sphingobacteriaceae</taxon>
        <taxon>Pedobacter</taxon>
    </lineage>
</organism>
<evidence type="ECO:0000256" key="1">
    <source>
        <dbReference type="ARBA" id="ARBA00004651"/>
    </source>
</evidence>